<organism evidence="2 3">
    <name type="scientific">Herbiconiux moechotypicola</name>
    <dbReference type="NCBI Taxonomy" id="637393"/>
    <lineage>
        <taxon>Bacteria</taxon>
        <taxon>Bacillati</taxon>
        <taxon>Actinomycetota</taxon>
        <taxon>Actinomycetes</taxon>
        <taxon>Micrococcales</taxon>
        <taxon>Microbacteriaceae</taxon>
        <taxon>Herbiconiux</taxon>
    </lineage>
</organism>
<keyword evidence="1" id="KW-0812">Transmembrane</keyword>
<keyword evidence="1" id="KW-1133">Transmembrane helix</keyword>
<dbReference type="EMBL" id="BAAAQY010000011">
    <property type="protein sequence ID" value="GAA2244869.1"/>
    <property type="molecule type" value="Genomic_DNA"/>
</dbReference>
<evidence type="ECO:0000313" key="3">
    <source>
        <dbReference type="Proteomes" id="UP001500929"/>
    </source>
</evidence>
<protein>
    <recommendedName>
        <fullName evidence="4">DUF2207 domain-containing protein</fullName>
    </recommendedName>
</protein>
<dbReference type="Proteomes" id="UP001500929">
    <property type="component" value="Unassembled WGS sequence"/>
</dbReference>
<proteinExistence type="predicted"/>
<feature type="transmembrane region" description="Helical" evidence="1">
    <location>
        <begin position="173"/>
        <end position="197"/>
    </location>
</feature>
<name>A0ABN3DZ36_9MICO</name>
<dbReference type="RefSeq" id="WP_259480669.1">
    <property type="nucleotide sequence ID" value="NZ_BAAAQY010000011.1"/>
</dbReference>
<evidence type="ECO:0008006" key="4">
    <source>
        <dbReference type="Google" id="ProtNLM"/>
    </source>
</evidence>
<keyword evidence="1" id="KW-0472">Membrane</keyword>
<feature type="transmembrane region" description="Helical" evidence="1">
    <location>
        <begin position="203"/>
        <end position="225"/>
    </location>
</feature>
<accession>A0ABN3DZ36</accession>
<gene>
    <name evidence="2" type="ORF">GCM10009851_32660</name>
</gene>
<keyword evidence="3" id="KW-1185">Reference proteome</keyword>
<evidence type="ECO:0000256" key="1">
    <source>
        <dbReference type="SAM" id="Phobius"/>
    </source>
</evidence>
<evidence type="ECO:0000313" key="2">
    <source>
        <dbReference type="EMBL" id="GAA2244869.1"/>
    </source>
</evidence>
<feature type="transmembrane region" description="Helical" evidence="1">
    <location>
        <begin position="12"/>
        <end position="33"/>
    </location>
</feature>
<comment type="caution">
    <text evidence="2">The sequence shown here is derived from an EMBL/GenBank/DDBJ whole genome shotgun (WGS) entry which is preliminary data.</text>
</comment>
<reference evidence="2 3" key="1">
    <citation type="journal article" date="2019" name="Int. J. Syst. Evol. Microbiol.">
        <title>The Global Catalogue of Microorganisms (GCM) 10K type strain sequencing project: providing services to taxonomists for standard genome sequencing and annotation.</title>
        <authorList>
            <consortium name="The Broad Institute Genomics Platform"/>
            <consortium name="The Broad Institute Genome Sequencing Center for Infectious Disease"/>
            <person name="Wu L."/>
            <person name="Ma J."/>
        </authorList>
    </citation>
    <scope>NUCLEOTIDE SEQUENCE [LARGE SCALE GENOMIC DNA]</scope>
    <source>
        <strain evidence="2 3">JCM 16117</strain>
    </source>
</reference>
<sequence length="330" mass="33698">MLGGVDGWGAVYTGLAAGVIGVAIGLLVVALLLRWSTVRLLSTTAPEVSPAPAARAERTAPVPPTSQVLDDSLLAGVERRAAAALLLDLQARGVIVLREAARGRAPAVEIAVPAALAPAEAQMVRAYLDAEPVAGLHQPGRSRDARRGRLAEALDEAAWAASRRGVISAPWRWPSLLVVTLALLGVLVAAFLIVLVVPNPASTALAIAALLAFAAVVAAVPARLGRPHPTTDTRRRELRTLRASTAASASAAVPSAGPAPVATAGSAPSARDLVALALFAPRATLAGVALPGVPALTLHDLMRAADAGSPRFRLAYTVIDGISFLNRATS</sequence>